<reference evidence="6" key="2">
    <citation type="submission" date="2019-01" db="EMBL/GenBank/DDBJ databases">
        <authorList>
            <person name="Rashid M."/>
            <person name="Wang Y."/>
            <person name="Han C.G."/>
        </authorList>
    </citation>
    <scope>NUCLEOTIDE SEQUENCE</scope>
    <source>
        <strain evidence="6">Bogra-2</strain>
    </source>
</reference>
<evidence type="ECO:0000313" key="6">
    <source>
        <dbReference type="EMBL" id="QEE13712.1"/>
    </source>
</evidence>
<evidence type="ECO:0000313" key="5">
    <source>
        <dbReference type="EMBL" id="AJY53722.1"/>
    </source>
</evidence>
<dbReference type="EMBL" id="MK445319">
    <property type="protein sequence ID" value="QEE13712.1"/>
    <property type="molecule type" value="Genomic_RNA"/>
</dbReference>
<evidence type="ECO:0000256" key="4">
    <source>
        <dbReference type="SAM" id="MobiDB-lite"/>
    </source>
</evidence>
<accession>A0A0D5MBJ2</accession>
<dbReference type="PRINTS" id="PR00915">
    <property type="entry name" value="LUTEOGP1COAT"/>
</dbReference>
<evidence type="ECO:0000256" key="3">
    <source>
        <dbReference type="ARBA" id="ARBA00022844"/>
    </source>
</evidence>
<dbReference type="EMBL" id="KP090166">
    <property type="protein sequence ID" value="AJY53722.1"/>
    <property type="molecule type" value="Genomic_RNA"/>
</dbReference>
<comment type="subcellular location">
    <subcellularLocation>
        <location evidence="1">Virion</location>
    </subcellularLocation>
</comment>
<dbReference type="GO" id="GO:0005198">
    <property type="term" value="F:structural molecule activity"/>
    <property type="evidence" value="ECO:0007669"/>
    <property type="project" value="InterPro"/>
</dbReference>
<feature type="compositionally biased region" description="Basic residues" evidence="4">
    <location>
        <begin position="44"/>
        <end position="61"/>
    </location>
</feature>
<evidence type="ECO:0000256" key="1">
    <source>
        <dbReference type="ARBA" id="ARBA00004328"/>
    </source>
</evidence>
<dbReference type="GO" id="GO:0019028">
    <property type="term" value="C:viral capsid"/>
    <property type="evidence" value="ECO:0007669"/>
    <property type="project" value="UniProtKB-KW"/>
</dbReference>
<organismHost>
    <name type="scientific">Solanum tuberosum</name>
    <name type="common">Potato</name>
    <dbReference type="NCBI Taxonomy" id="4113"/>
</organismHost>
<dbReference type="SMR" id="A0A0D5MBJ2"/>
<dbReference type="Pfam" id="PF00894">
    <property type="entry name" value="Luteo_coat"/>
    <property type="match status" value="1"/>
</dbReference>
<dbReference type="Gene3D" id="2.60.120.20">
    <property type="match status" value="1"/>
</dbReference>
<reference evidence="5" key="1">
    <citation type="submission" date="2014-10" db="EMBL/GenBank/DDBJ databases">
        <title>The genome sequence of potato leaf roll virus, PLRV.</title>
        <authorList>
            <person name="Casteel C.L."/>
            <person name="Ambrose K.V."/>
        </authorList>
    </citation>
    <scope>NUCLEOTIDE SEQUENCE</scope>
</reference>
<name>A0A0D5MBJ2_PLRV</name>
<organism evidence="5">
    <name type="scientific">Potato leafroll virus</name>
    <name type="common">PLrV</name>
    <dbReference type="NCBI Taxonomy" id="12045"/>
    <lineage>
        <taxon>Viruses</taxon>
        <taxon>Riboviria</taxon>
        <taxon>Orthornavirae</taxon>
        <taxon>Pisuviricota</taxon>
        <taxon>Pisoniviricetes</taxon>
        <taxon>Sobelivirales</taxon>
        <taxon>Solemoviridae</taxon>
        <taxon>Polerovirus</taxon>
        <taxon>Polerovirus PLRV</taxon>
    </lineage>
</organism>
<evidence type="ECO:0000256" key="2">
    <source>
        <dbReference type="ARBA" id="ARBA00022561"/>
    </source>
</evidence>
<protein>
    <submittedName>
        <fullName evidence="6">Capsid protein</fullName>
    </submittedName>
    <submittedName>
        <fullName evidence="5">p3</fullName>
    </submittedName>
</protein>
<feature type="region of interest" description="Disordered" evidence="4">
    <location>
        <begin position="1"/>
        <end position="69"/>
    </location>
</feature>
<feature type="compositionally biased region" description="Low complexity" evidence="4">
    <location>
        <begin position="1"/>
        <end position="16"/>
    </location>
</feature>
<dbReference type="InterPro" id="IPR001517">
    <property type="entry name" value="Luteo_coat"/>
</dbReference>
<keyword evidence="2" id="KW-0167">Capsid protein</keyword>
<keyword evidence="3" id="KW-0946">Virion</keyword>
<feature type="compositionally biased region" description="Basic residues" evidence="4">
    <location>
        <begin position="17"/>
        <end position="30"/>
    </location>
</feature>
<proteinExistence type="predicted"/>
<sequence>MSTVVVKGNVNGGVQQPRRRRRQSLRRRANRVQPVVMVTAPGQPRRRRRRRGGNRRSRRTGVPRGRGSSETFVFTKDNLVGNSQGSFTFGPSLSDCPAFKDGILKAYHEYKITSILLQFVSEASSTSSGSIAYELDPHCKVSSLQSYVNKFQITKGGAKTYQARMINGVEWHDSSEDQCRILWKGNGKSSDPAGSFRVTIRVALQNPK</sequence>
<dbReference type="InterPro" id="IPR029053">
    <property type="entry name" value="Viral_coat"/>
</dbReference>